<dbReference type="Proteomes" id="UP000386575">
    <property type="component" value="Unassembled WGS sequence"/>
</dbReference>
<dbReference type="SMART" id="SM00966">
    <property type="entry name" value="SpoVT_AbrB"/>
    <property type="match status" value="1"/>
</dbReference>
<gene>
    <name evidence="2" type="ORF">F4V91_15120</name>
</gene>
<evidence type="ECO:0000313" key="2">
    <source>
        <dbReference type="EMBL" id="KAB1087642.1"/>
    </source>
</evidence>
<dbReference type="InterPro" id="IPR007159">
    <property type="entry name" value="SpoVT-AbrB_dom"/>
</dbReference>
<dbReference type="InterPro" id="IPR037914">
    <property type="entry name" value="SpoVT-AbrB_sf"/>
</dbReference>
<dbReference type="NCBIfam" id="TIGR01439">
    <property type="entry name" value="lp_hng_hel_AbrB"/>
    <property type="match status" value="1"/>
</dbReference>
<sequence length="90" mass="9767">MTMGRFEAKTSMKGQATIPVEVRRALGLPPGGLVQFIVDDNGKVSVVAKKSGLSHIKGIFGKADGPIDIDEAIYETVRRRTAIDRQEDDP</sequence>
<dbReference type="EMBL" id="VZUL01000002">
    <property type="protein sequence ID" value="KAB1087642.1"/>
    <property type="molecule type" value="Genomic_DNA"/>
</dbReference>
<evidence type="ECO:0000259" key="1">
    <source>
        <dbReference type="SMART" id="SM00966"/>
    </source>
</evidence>
<comment type="caution">
    <text evidence="2">The sequence shown here is derived from an EMBL/GenBank/DDBJ whole genome shotgun (WGS) entry which is preliminary data.</text>
</comment>
<dbReference type="SUPFAM" id="SSF89447">
    <property type="entry name" value="AbrB/MazE/MraZ-like"/>
    <property type="match status" value="1"/>
</dbReference>
<dbReference type="GO" id="GO:0003677">
    <property type="term" value="F:DNA binding"/>
    <property type="evidence" value="ECO:0007669"/>
    <property type="project" value="UniProtKB-KW"/>
</dbReference>
<name>A0A6A1TSV3_NEOGA</name>
<dbReference type="Gene3D" id="2.10.260.10">
    <property type="match status" value="1"/>
</dbReference>
<feature type="domain" description="SpoVT-AbrB" evidence="1">
    <location>
        <begin position="8"/>
        <end position="54"/>
    </location>
</feature>
<reference evidence="2 3" key="1">
    <citation type="submission" date="2019-09" db="EMBL/GenBank/DDBJ databases">
        <title>Genome sequencing of Ng87 strain.</title>
        <authorList>
            <person name="Karasev E.S."/>
            <person name="Andronov E."/>
        </authorList>
    </citation>
    <scope>NUCLEOTIDE SEQUENCE [LARGE SCALE GENOMIC DNA]</scope>
    <source>
        <strain evidence="2 3">Ng87</strain>
    </source>
</reference>
<organism evidence="2 3">
    <name type="scientific">Neorhizobium galegae</name>
    <name type="common">Rhizobium galegae</name>
    <dbReference type="NCBI Taxonomy" id="399"/>
    <lineage>
        <taxon>Bacteria</taxon>
        <taxon>Pseudomonadati</taxon>
        <taxon>Pseudomonadota</taxon>
        <taxon>Alphaproteobacteria</taxon>
        <taxon>Hyphomicrobiales</taxon>
        <taxon>Rhizobiaceae</taxon>
        <taxon>Rhizobium/Agrobacterium group</taxon>
        <taxon>Neorhizobium</taxon>
    </lineage>
</organism>
<protein>
    <submittedName>
        <fullName evidence="2">AbrB/MazE/SpoVT family DNA-binding domain-containing protein</fullName>
    </submittedName>
</protein>
<evidence type="ECO:0000313" key="3">
    <source>
        <dbReference type="Proteomes" id="UP000386575"/>
    </source>
</evidence>
<dbReference type="AlphaFoldDB" id="A0A6A1TSV3"/>
<keyword evidence="2" id="KW-0238">DNA-binding</keyword>
<proteinExistence type="predicted"/>
<accession>A0A6A1TSV3</accession>
<dbReference type="Pfam" id="PF04014">
    <property type="entry name" value="MazE_antitoxin"/>
    <property type="match status" value="1"/>
</dbReference>